<dbReference type="EMBL" id="JAODYH010000003">
    <property type="protein sequence ID" value="MCT9809761.1"/>
    <property type="molecule type" value="Genomic_DNA"/>
</dbReference>
<keyword evidence="2" id="KW-0677">Repeat</keyword>
<dbReference type="SMART" id="SM00450">
    <property type="entry name" value="RHOD"/>
    <property type="match status" value="2"/>
</dbReference>
<accession>A0ABT2PIT2</accession>
<dbReference type="Pfam" id="PF00581">
    <property type="entry name" value="Rhodanese"/>
    <property type="match status" value="2"/>
</dbReference>
<proteinExistence type="predicted"/>
<dbReference type="PANTHER" id="PTHR11364">
    <property type="entry name" value="THIOSULFATE SULFERTANSFERASE"/>
    <property type="match status" value="1"/>
</dbReference>
<feature type="compositionally biased region" description="Polar residues" evidence="3">
    <location>
        <begin position="78"/>
        <end position="89"/>
    </location>
</feature>
<dbReference type="Proteomes" id="UP001525968">
    <property type="component" value="Unassembled WGS sequence"/>
</dbReference>
<evidence type="ECO:0000259" key="4">
    <source>
        <dbReference type="PROSITE" id="PS50206"/>
    </source>
</evidence>
<organism evidence="5 6">
    <name type="scientific">Acidovorax bellezanensis</name>
    <dbReference type="NCBI Taxonomy" id="2976702"/>
    <lineage>
        <taxon>Bacteria</taxon>
        <taxon>Pseudomonadati</taxon>
        <taxon>Pseudomonadota</taxon>
        <taxon>Betaproteobacteria</taxon>
        <taxon>Burkholderiales</taxon>
        <taxon>Comamonadaceae</taxon>
        <taxon>Acidovorax</taxon>
    </lineage>
</organism>
<feature type="domain" description="Rhodanese" evidence="4">
    <location>
        <begin position="195"/>
        <end position="308"/>
    </location>
</feature>
<dbReference type="RefSeq" id="WP_261498721.1">
    <property type="nucleotide sequence ID" value="NZ_JAODYH010000003.1"/>
</dbReference>
<evidence type="ECO:0000256" key="3">
    <source>
        <dbReference type="SAM" id="MobiDB-lite"/>
    </source>
</evidence>
<reference evidence="5 6" key="1">
    <citation type="submission" date="2022-09" db="EMBL/GenBank/DDBJ databases">
        <title>Draft genome of isolate Be4.</title>
        <authorList>
            <person name="Sanchez-Castro I."/>
            <person name="Martinez-Rodriguez P."/>
            <person name="Descostes M."/>
            <person name="Merroun M."/>
        </authorList>
    </citation>
    <scope>NUCLEOTIDE SEQUENCE [LARGE SCALE GENOMIC DNA]</scope>
    <source>
        <strain evidence="5 6">Be4</strain>
    </source>
</reference>
<dbReference type="InterPro" id="IPR036873">
    <property type="entry name" value="Rhodanese-like_dom_sf"/>
</dbReference>
<keyword evidence="6" id="KW-1185">Reference proteome</keyword>
<dbReference type="SUPFAM" id="SSF52821">
    <property type="entry name" value="Rhodanese/Cell cycle control phosphatase"/>
    <property type="match status" value="2"/>
</dbReference>
<dbReference type="CDD" id="cd01448">
    <property type="entry name" value="TST_Repeat_1"/>
    <property type="match status" value="1"/>
</dbReference>
<feature type="region of interest" description="Disordered" evidence="3">
    <location>
        <begin position="74"/>
        <end position="96"/>
    </location>
</feature>
<gene>
    <name evidence="5" type="ORF">N0K08_03885</name>
</gene>
<evidence type="ECO:0000313" key="5">
    <source>
        <dbReference type="EMBL" id="MCT9809761.1"/>
    </source>
</evidence>
<sequence>MTTYTTLISPAQLVALQASGHAAGGHAAGGKPCMVFDCSFDLGKPSVGRQLYEQVHIPGAVFADLDQDLSAKHGMPSSDGSVAVSQADQPASGGRHPLPSRERFAVWLSSIGFANNMQAVVYDRNGANFCGRLWWMLKWAGHDAVAVLDGGLQAWQAAGQPVAQGAEASHFQTSFALHPPLRRLVTAAEVLAGLNSPDQTLIDARAPARYRGEVEPLDPVAGHIPGALNRPFSENLGADGRFKPRELLRAEFQQLLGERPADSVVHQCGSGVSALPNLLAMEVAGLGPTALFAGSWSEWCADATRPVARG</sequence>
<dbReference type="InterPro" id="IPR045078">
    <property type="entry name" value="TST/MPST-like"/>
</dbReference>
<protein>
    <submittedName>
        <fullName evidence="5">Sulfurtransferase</fullName>
    </submittedName>
</protein>
<feature type="domain" description="Rhodanese" evidence="4">
    <location>
        <begin position="29"/>
        <end position="164"/>
    </location>
</feature>
<dbReference type="PANTHER" id="PTHR11364:SF27">
    <property type="entry name" value="SULFURTRANSFERASE"/>
    <property type="match status" value="1"/>
</dbReference>
<dbReference type="PROSITE" id="PS50206">
    <property type="entry name" value="RHODANESE_3"/>
    <property type="match status" value="2"/>
</dbReference>
<dbReference type="CDD" id="cd01449">
    <property type="entry name" value="TST_Repeat_2"/>
    <property type="match status" value="1"/>
</dbReference>
<keyword evidence="1" id="KW-0808">Transferase</keyword>
<evidence type="ECO:0000256" key="2">
    <source>
        <dbReference type="ARBA" id="ARBA00022737"/>
    </source>
</evidence>
<name>A0ABT2PIT2_9BURK</name>
<dbReference type="Gene3D" id="3.40.250.10">
    <property type="entry name" value="Rhodanese-like domain"/>
    <property type="match status" value="2"/>
</dbReference>
<evidence type="ECO:0000256" key="1">
    <source>
        <dbReference type="ARBA" id="ARBA00022679"/>
    </source>
</evidence>
<evidence type="ECO:0000313" key="6">
    <source>
        <dbReference type="Proteomes" id="UP001525968"/>
    </source>
</evidence>
<comment type="caution">
    <text evidence="5">The sequence shown here is derived from an EMBL/GenBank/DDBJ whole genome shotgun (WGS) entry which is preliminary data.</text>
</comment>
<dbReference type="InterPro" id="IPR001763">
    <property type="entry name" value="Rhodanese-like_dom"/>
</dbReference>